<organism evidence="1 2">
    <name type="scientific">Longimicrobium terrae</name>
    <dbReference type="NCBI Taxonomy" id="1639882"/>
    <lineage>
        <taxon>Bacteria</taxon>
        <taxon>Pseudomonadati</taxon>
        <taxon>Gemmatimonadota</taxon>
        <taxon>Longimicrobiia</taxon>
        <taxon>Longimicrobiales</taxon>
        <taxon>Longimicrobiaceae</taxon>
        <taxon>Longimicrobium</taxon>
    </lineage>
</organism>
<dbReference type="Proteomes" id="UP000582837">
    <property type="component" value="Unassembled WGS sequence"/>
</dbReference>
<evidence type="ECO:0000313" key="2">
    <source>
        <dbReference type="Proteomes" id="UP000582837"/>
    </source>
</evidence>
<dbReference type="RefSeq" id="WP_170031241.1">
    <property type="nucleotide sequence ID" value="NZ_JABDTL010000001.1"/>
</dbReference>
<comment type="caution">
    <text evidence="1">The sequence shown here is derived from an EMBL/GenBank/DDBJ whole genome shotgun (WGS) entry which is preliminary data.</text>
</comment>
<accession>A0A841GU56</accession>
<name>A0A841GU56_9BACT</name>
<gene>
    <name evidence="1" type="ORF">HNQ61_000439</name>
</gene>
<evidence type="ECO:0000313" key="1">
    <source>
        <dbReference type="EMBL" id="MBB6068828.1"/>
    </source>
</evidence>
<keyword evidence="2" id="KW-1185">Reference proteome</keyword>
<reference evidence="1 2" key="1">
    <citation type="submission" date="2020-08" db="EMBL/GenBank/DDBJ databases">
        <title>Genomic Encyclopedia of Type Strains, Phase IV (KMG-IV): sequencing the most valuable type-strain genomes for metagenomic binning, comparative biology and taxonomic classification.</title>
        <authorList>
            <person name="Goeker M."/>
        </authorList>
    </citation>
    <scope>NUCLEOTIDE SEQUENCE [LARGE SCALE GENOMIC DNA]</scope>
    <source>
        <strain evidence="1 2">DSM 29007</strain>
    </source>
</reference>
<sequence>MAEYNLTGYWAGSLPPDGHVIRLNLIDQSGSIRGAGAIFIGERIFTGDVLGNVHLSGEFLLNLYQFPPDRFLFRGKMTSDSTMTGILTESGYAGEEMTLSRWQPTPATGAAAVPR</sequence>
<protein>
    <submittedName>
        <fullName evidence="1">Uncharacterized protein</fullName>
    </submittedName>
</protein>
<proteinExistence type="predicted"/>
<dbReference type="EMBL" id="JACHIA010000001">
    <property type="protein sequence ID" value="MBB6068828.1"/>
    <property type="molecule type" value="Genomic_DNA"/>
</dbReference>
<dbReference type="AlphaFoldDB" id="A0A841GU56"/>